<keyword evidence="3" id="KW-1185">Reference proteome</keyword>
<proteinExistence type="predicted"/>
<organism evidence="2 3">
    <name type="scientific">Knipowitschia caucasica</name>
    <name type="common">Caucasian dwarf goby</name>
    <name type="synonym">Pomatoschistus caucasicus</name>
    <dbReference type="NCBI Taxonomy" id="637954"/>
    <lineage>
        <taxon>Eukaryota</taxon>
        <taxon>Metazoa</taxon>
        <taxon>Chordata</taxon>
        <taxon>Craniata</taxon>
        <taxon>Vertebrata</taxon>
        <taxon>Euteleostomi</taxon>
        <taxon>Actinopterygii</taxon>
        <taxon>Neopterygii</taxon>
        <taxon>Teleostei</taxon>
        <taxon>Neoteleostei</taxon>
        <taxon>Acanthomorphata</taxon>
        <taxon>Gobiaria</taxon>
        <taxon>Gobiiformes</taxon>
        <taxon>Gobioidei</taxon>
        <taxon>Gobiidae</taxon>
        <taxon>Gobiinae</taxon>
        <taxon>Knipowitschia</taxon>
    </lineage>
</organism>
<feature type="region of interest" description="Disordered" evidence="1">
    <location>
        <begin position="1"/>
        <end position="57"/>
    </location>
</feature>
<dbReference type="EMBL" id="OZ035826">
    <property type="protein sequence ID" value="CAL1604990.1"/>
    <property type="molecule type" value="Genomic_DNA"/>
</dbReference>
<evidence type="ECO:0000313" key="2">
    <source>
        <dbReference type="EMBL" id="CAL1604990.1"/>
    </source>
</evidence>
<evidence type="ECO:0000313" key="3">
    <source>
        <dbReference type="Proteomes" id="UP001497482"/>
    </source>
</evidence>
<protein>
    <submittedName>
        <fullName evidence="2">Uncharacterized protein</fullName>
    </submittedName>
</protein>
<reference evidence="2 3" key="1">
    <citation type="submission" date="2024-04" db="EMBL/GenBank/DDBJ databases">
        <authorList>
            <person name="Waldvogel A.-M."/>
            <person name="Schoenle A."/>
        </authorList>
    </citation>
    <scope>NUCLEOTIDE SEQUENCE [LARGE SCALE GENOMIC DNA]</scope>
</reference>
<feature type="compositionally biased region" description="Basic and acidic residues" evidence="1">
    <location>
        <begin position="222"/>
        <end position="233"/>
    </location>
</feature>
<dbReference type="Proteomes" id="UP001497482">
    <property type="component" value="Chromosome 4"/>
</dbReference>
<sequence>MSAPSPLRVISQQTGANGASQTVRHDGSVEVCSTPAADSTVAVPPGASLPEPSQQPDAVGRLESEQAVAVTSRARPDIARSAAAFAISVREQCHLSQRTVNSVISGVQQYQAALLDTLRERIRRVCAAAWTGCDITCAGLRDYSSAHFDGRQIDTLCQLDLCRGWSFRESPPPQSSCRAAELAQTWGRLTDIQREEVGLRQRHMHLLTDEEPAVLPQTRTPLLERDIPHRPARDQTAAEDPRPVRPAPALSDGNTIPGSSRLRPGAVVAQPVAAVALESLWSSVVNPGVAVHAPHRAASSFRRL</sequence>
<dbReference type="AlphaFoldDB" id="A0AAV2LTZ6"/>
<name>A0AAV2LTZ6_KNICA</name>
<evidence type="ECO:0000256" key="1">
    <source>
        <dbReference type="SAM" id="MobiDB-lite"/>
    </source>
</evidence>
<feature type="compositionally biased region" description="Polar residues" evidence="1">
    <location>
        <begin position="10"/>
        <end position="22"/>
    </location>
</feature>
<accession>A0AAV2LTZ6</accession>
<feature type="region of interest" description="Disordered" evidence="1">
    <location>
        <begin position="211"/>
        <end position="262"/>
    </location>
</feature>
<gene>
    <name evidence="2" type="ORF">KC01_LOCUS32416</name>
</gene>